<evidence type="ECO:0000313" key="2">
    <source>
        <dbReference type="EMBL" id="EFO60839.1"/>
    </source>
</evidence>
<sequence length="465" mass="46934">MCAMWLAASGGCFHCLPNRYSSFKLAASILRRAMLYLTALVLIGLASADPPAPKQCNGAVPQCVADGENCLNIKIDGSPKDVCIKCEPNNVPIDGACKAAADNTNSCVTPDSGAGGVCASCQGESYLYKGGCYTACPQGTPNPETNTCDGVPAPDCNIPNCEACSEDKKTCTTCQPGHLLTPEKNACLGACPAGSYAAGQACTPCDPSCAECSGAGASRCTACPAGKMLRYADEGKLNEGGQCVEGCVEGPECETCGLTIGGTKYCSKCKGSSVPLNGVCTSNAARAQFCTTAADGACTVCAAGYFIQGGGCYETTRQPGEQICALTDNKGKCQTCANGLGPDGAGTCPSCDPTCKTCSAANQENKCTTCATGYYKTALEGVCTSCESDSNGVTGVRNCLNCAPPSTGSGSVLCYLMKGGDSTGGSTNKSGLTTGAIAGISVAVVIVVGGLVGFLCWWFLCRGKA</sequence>
<organism evidence="2 3">
    <name type="scientific">Giardia intestinalis (strain P15)</name>
    <name type="common">Giardia lamblia</name>
    <dbReference type="NCBI Taxonomy" id="658858"/>
    <lineage>
        <taxon>Eukaryota</taxon>
        <taxon>Metamonada</taxon>
        <taxon>Diplomonadida</taxon>
        <taxon>Hexamitidae</taxon>
        <taxon>Giardiinae</taxon>
        <taxon>Giardia</taxon>
    </lineage>
</organism>
<dbReference type="InterPro" id="IPR009030">
    <property type="entry name" value="Growth_fac_rcpt_cys_sf"/>
</dbReference>
<reference evidence="2 3" key="1">
    <citation type="journal article" date="2010" name="BMC Genomics">
        <title>Genome analysis and comparative genomics of a Giardia intestinalis assemblage E isolate.</title>
        <authorList>
            <person name="Jerlstrom-Hultqvist J."/>
            <person name="Franzen O."/>
            <person name="Ankarklev J."/>
            <person name="Xu F."/>
            <person name="Nohynkova E."/>
            <person name="Andersson J.O."/>
            <person name="Svard S.G."/>
            <person name="Andersson B."/>
        </authorList>
    </citation>
    <scope>NUCLEOTIDE SEQUENCE [LARGE SCALE GENOMIC DNA]</scope>
    <source>
        <strain evidence="2 3">P15</strain>
    </source>
</reference>
<dbReference type="InterPro" id="IPR052798">
    <property type="entry name" value="Giardia_VSA"/>
</dbReference>
<dbReference type="OMA" id="ADNTNSC"/>
<name>E1F9M5_GIAIA</name>
<dbReference type="PANTHER" id="PTHR23275">
    <property type="entry name" value="CABRIOLET.-RELATED"/>
    <property type="match status" value="1"/>
</dbReference>
<dbReference type="InterPro" id="IPR005127">
    <property type="entry name" value="Giardia_VSP"/>
</dbReference>
<evidence type="ECO:0000256" key="1">
    <source>
        <dbReference type="SAM" id="Phobius"/>
    </source>
</evidence>
<accession>E1F9M5</accession>
<comment type="caution">
    <text evidence="2">The sequence shown here is derived from an EMBL/GenBank/DDBJ whole genome shotgun (WGS) entry which is preliminary data.</text>
</comment>
<dbReference type="EMBL" id="ACVC01000700">
    <property type="protein sequence ID" value="EFO60839.1"/>
    <property type="molecule type" value="Genomic_DNA"/>
</dbReference>
<keyword evidence="1" id="KW-0812">Transmembrane</keyword>
<dbReference type="Pfam" id="PF03302">
    <property type="entry name" value="VSP"/>
    <property type="match status" value="1"/>
</dbReference>
<feature type="transmembrane region" description="Helical" evidence="1">
    <location>
        <begin position="436"/>
        <end position="460"/>
    </location>
</feature>
<keyword evidence="1" id="KW-1133">Transmembrane helix</keyword>
<proteinExistence type="predicted"/>
<gene>
    <name evidence="2" type="ORF">GLP15_4512</name>
</gene>
<dbReference type="SMART" id="SM00261">
    <property type="entry name" value="FU"/>
    <property type="match status" value="5"/>
</dbReference>
<dbReference type="Proteomes" id="UP000008974">
    <property type="component" value="Unassembled WGS sequence"/>
</dbReference>
<dbReference type="PANTHER" id="PTHR23275:SF100">
    <property type="entry name" value="EGF-LIKE DOMAIN-CONTAINING PROTEIN"/>
    <property type="match status" value="1"/>
</dbReference>
<protein>
    <submittedName>
        <fullName evidence="2">VSP</fullName>
    </submittedName>
</protein>
<evidence type="ECO:0000313" key="3">
    <source>
        <dbReference type="Proteomes" id="UP000008974"/>
    </source>
</evidence>
<dbReference type="InterPro" id="IPR006212">
    <property type="entry name" value="Furin_repeat"/>
</dbReference>
<dbReference type="AlphaFoldDB" id="E1F9M5"/>
<dbReference type="CDD" id="cd00064">
    <property type="entry name" value="FU"/>
    <property type="match status" value="1"/>
</dbReference>
<dbReference type="VEuPathDB" id="GiardiaDB:GLP15_4512"/>
<keyword evidence="1" id="KW-0472">Membrane</keyword>
<dbReference type="Gene3D" id="2.10.220.10">
    <property type="entry name" value="Hormone Receptor, Insulin-like Growth Factor Receptor 1, Chain A, domain 2"/>
    <property type="match status" value="2"/>
</dbReference>
<dbReference type="SUPFAM" id="SSF57184">
    <property type="entry name" value="Growth factor receptor domain"/>
    <property type="match status" value="2"/>
</dbReference>